<keyword evidence="6 7" id="KW-0472">Membrane</keyword>
<accession>A0AAW1UU41</accession>
<comment type="pathway">
    <text evidence="2">Energy metabolism; oxidative phosphorylation.</text>
</comment>
<evidence type="ECO:0000256" key="2">
    <source>
        <dbReference type="ARBA" id="ARBA00004673"/>
    </source>
</evidence>
<reference evidence="8 9" key="1">
    <citation type="submission" date="2023-03" db="EMBL/GenBank/DDBJ databases">
        <title>Genome insight into feeding habits of ladybird beetles.</title>
        <authorList>
            <person name="Li H.-S."/>
            <person name="Huang Y.-H."/>
            <person name="Pang H."/>
        </authorList>
    </citation>
    <scope>NUCLEOTIDE SEQUENCE [LARGE SCALE GENOMIC DNA]</scope>
    <source>
        <strain evidence="8">SYSU_2023b</strain>
        <tissue evidence="8">Whole body</tissue>
    </source>
</reference>
<sequence>MIGAGRTLLQRAVLNNVRKYSDNKAIGAGLPWPVGNTPKLTITFILFFAPPFWAPFLITRYQMLKK</sequence>
<evidence type="ECO:0000313" key="8">
    <source>
        <dbReference type="EMBL" id="KAK9886669.1"/>
    </source>
</evidence>
<evidence type="ECO:0000256" key="4">
    <source>
        <dbReference type="ARBA" id="ARBA00022792"/>
    </source>
</evidence>
<evidence type="ECO:0000256" key="6">
    <source>
        <dbReference type="ARBA" id="ARBA00023136"/>
    </source>
</evidence>
<feature type="transmembrane region" description="Helical" evidence="7">
    <location>
        <begin position="40"/>
        <end position="58"/>
    </location>
</feature>
<dbReference type="AlphaFoldDB" id="A0AAW1UU41"/>
<gene>
    <name evidence="8" type="ORF">WA026_017586</name>
</gene>
<dbReference type="Proteomes" id="UP001431783">
    <property type="component" value="Unassembled WGS sequence"/>
</dbReference>
<keyword evidence="9" id="KW-1185">Reference proteome</keyword>
<evidence type="ECO:0000313" key="9">
    <source>
        <dbReference type="Proteomes" id="UP001431783"/>
    </source>
</evidence>
<evidence type="ECO:0008006" key="10">
    <source>
        <dbReference type="Google" id="ProtNLM"/>
    </source>
</evidence>
<dbReference type="EMBL" id="JARQZJ010000101">
    <property type="protein sequence ID" value="KAK9886669.1"/>
    <property type="molecule type" value="Genomic_DNA"/>
</dbReference>
<keyword evidence="5" id="KW-0496">Mitochondrion</keyword>
<comment type="subcellular location">
    <subcellularLocation>
        <location evidence="1">Mitochondrion inner membrane</location>
        <topology evidence="1">Single-pass membrane protein</topology>
    </subcellularLocation>
</comment>
<dbReference type="GO" id="GO:0005743">
    <property type="term" value="C:mitochondrial inner membrane"/>
    <property type="evidence" value="ECO:0007669"/>
    <property type="project" value="UniProtKB-SubCell"/>
</dbReference>
<comment type="similarity">
    <text evidence="3">Belongs to the cytochrome c oxidase VIIc family.</text>
</comment>
<keyword evidence="7" id="KW-0812">Transmembrane</keyword>
<evidence type="ECO:0000256" key="3">
    <source>
        <dbReference type="ARBA" id="ARBA00010514"/>
    </source>
</evidence>
<dbReference type="Pfam" id="PF02935">
    <property type="entry name" value="COX7C"/>
    <property type="match status" value="1"/>
</dbReference>
<dbReference type="GO" id="GO:0045277">
    <property type="term" value="C:respiratory chain complex IV"/>
    <property type="evidence" value="ECO:0007669"/>
    <property type="project" value="InterPro"/>
</dbReference>
<evidence type="ECO:0000256" key="5">
    <source>
        <dbReference type="ARBA" id="ARBA00023128"/>
    </source>
</evidence>
<dbReference type="Gene3D" id="4.10.49.10">
    <property type="entry name" value="Cytochrome c oxidase subunit VIIc"/>
    <property type="match status" value="1"/>
</dbReference>
<evidence type="ECO:0000256" key="7">
    <source>
        <dbReference type="SAM" id="Phobius"/>
    </source>
</evidence>
<evidence type="ECO:0000256" key="1">
    <source>
        <dbReference type="ARBA" id="ARBA00004434"/>
    </source>
</evidence>
<keyword evidence="4" id="KW-0999">Mitochondrion inner membrane</keyword>
<dbReference type="InterPro" id="IPR004202">
    <property type="entry name" value="COX7C/Cox8"/>
</dbReference>
<proteinExistence type="inferred from homology"/>
<protein>
    <recommendedName>
        <fullName evidence="10">Cytochrome c oxidase polypeptide VIIc</fullName>
    </recommendedName>
</protein>
<comment type="caution">
    <text evidence="8">The sequence shown here is derived from an EMBL/GenBank/DDBJ whole genome shotgun (WGS) entry which is preliminary data.</text>
</comment>
<dbReference type="SUPFAM" id="SSF81427">
    <property type="entry name" value="Mitochondrial cytochrome c oxidase subunit VIIc (aka VIIIa)"/>
    <property type="match status" value="1"/>
</dbReference>
<dbReference type="InterPro" id="IPR036636">
    <property type="entry name" value="COX7C/Cox8_sf"/>
</dbReference>
<dbReference type="GO" id="GO:0006123">
    <property type="term" value="P:mitochondrial electron transport, cytochrome c to oxygen"/>
    <property type="evidence" value="ECO:0007669"/>
    <property type="project" value="InterPro"/>
</dbReference>
<name>A0AAW1UU41_9CUCU</name>
<keyword evidence="7" id="KW-1133">Transmembrane helix</keyword>
<organism evidence="8 9">
    <name type="scientific">Henosepilachna vigintioctopunctata</name>
    <dbReference type="NCBI Taxonomy" id="420089"/>
    <lineage>
        <taxon>Eukaryota</taxon>
        <taxon>Metazoa</taxon>
        <taxon>Ecdysozoa</taxon>
        <taxon>Arthropoda</taxon>
        <taxon>Hexapoda</taxon>
        <taxon>Insecta</taxon>
        <taxon>Pterygota</taxon>
        <taxon>Neoptera</taxon>
        <taxon>Endopterygota</taxon>
        <taxon>Coleoptera</taxon>
        <taxon>Polyphaga</taxon>
        <taxon>Cucujiformia</taxon>
        <taxon>Coccinelloidea</taxon>
        <taxon>Coccinellidae</taxon>
        <taxon>Epilachninae</taxon>
        <taxon>Epilachnini</taxon>
        <taxon>Henosepilachna</taxon>
    </lineage>
</organism>